<dbReference type="RefSeq" id="WP_110270046.1">
    <property type="nucleotide sequence ID" value="NZ_CP029289.2"/>
</dbReference>
<evidence type="ECO:0000259" key="1">
    <source>
        <dbReference type="SMART" id="SM00933"/>
    </source>
</evidence>
<protein>
    <recommendedName>
        <fullName evidence="1">NurA domain-containing protein</fullName>
    </recommendedName>
</protein>
<dbReference type="GeneID" id="36831635"/>
<dbReference type="SMART" id="SM00933">
    <property type="entry name" value="NurA"/>
    <property type="match status" value="1"/>
</dbReference>
<evidence type="ECO:0000313" key="3">
    <source>
        <dbReference type="Proteomes" id="UP000248044"/>
    </source>
</evidence>
<dbReference type="Proteomes" id="UP000248044">
    <property type="component" value="Chromosome"/>
</dbReference>
<dbReference type="OrthoDB" id="36771at2157"/>
<dbReference type="AlphaFoldDB" id="A0A2U9IDR2"/>
<organism evidence="2 3">
    <name type="scientific">Acidianus brierleyi</name>
    <dbReference type="NCBI Taxonomy" id="41673"/>
    <lineage>
        <taxon>Archaea</taxon>
        <taxon>Thermoproteota</taxon>
        <taxon>Thermoprotei</taxon>
        <taxon>Sulfolobales</taxon>
        <taxon>Sulfolobaceae</taxon>
        <taxon>Acidianus</taxon>
    </lineage>
</organism>
<dbReference type="Pfam" id="PF09376">
    <property type="entry name" value="NurA"/>
    <property type="match status" value="1"/>
</dbReference>
<name>A0A2U9IDR2_9CREN</name>
<sequence length="375" mass="43024">MLSEAQVRNYIYTISREISSIKNTLPQVIRNYEESAFGEEFSIVSLSELSNKFNEIEEKHVNEISSVDSSTRYLRDTTVGIVMTGMATFSTKEGLILAPYDKEIRFLGISANKDILTKIEDIINTKHIAIRNYIGDYFDQDYRLDDVADELRLESENSAIDDMNGLIIMDGPIYPTPLELTNVFEFRNMSRETHRKAYASLVRDRLNKIKDKEVIGIVKRLENSKKLYKLDEIQKILGKLPPITDPEVLRLLYHKLCKGESICILGPFMLSYQINVEGILKDVPPKYAYYVIVKRIVGPSSFFRVESLNLNTLQYIKSIFSRISCRGIPTWIEIVDTASKKISSSLFIIGYEISSSFLDIIHDDKLAFDTEVRSF</sequence>
<gene>
    <name evidence="2" type="ORF">DFR85_05725</name>
</gene>
<dbReference type="EMBL" id="CP029289">
    <property type="protein sequence ID" value="AWR94165.1"/>
    <property type="molecule type" value="Genomic_DNA"/>
</dbReference>
<reference evidence="2 3" key="1">
    <citation type="submission" date="2018-05" db="EMBL/GenBank/DDBJ databases">
        <title>Complete Genome Sequences of Extremely Thermoacidophilic, Metal-Mobilizing Type-Strain Members of the Archaeal Family Sulfolobaceae: Acidianus brierleyi DSM-1651T, Acidianus sulfidivorans DSM-18786T, Metallosphaera hakonensis DSM-7519T, and Metallosphaera prunae DSM-10039T.</title>
        <authorList>
            <person name="Counts J.A."/>
            <person name="Kelly R.M."/>
        </authorList>
    </citation>
    <scope>NUCLEOTIDE SEQUENCE [LARGE SCALE GENOMIC DNA]</scope>
    <source>
        <strain evidence="2 3">DSM 1651</strain>
    </source>
</reference>
<keyword evidence="3" id="KW-1185">Reference proteome</keyword>
<proteinExistence type="predicted"/>
<accession>A0A2U9IDR2</accession>
<evidence type="ECO:0000313" key="2">
    <source>
        <dbReference type="EMBL" id="AWR94165.1"/>
    </source>
</evidence>
<dbReference type="InterPro" id="IPR018977">
    <property type="entry name" value="NurA_domain"/>
</dbReference>
<dbReference type="KEGG" id="abri:DFR85_05725"/>
<feature type="domain" description="NurA" evidence="1">
    <location>
        <begin position="62"/>
        <end position="341"/>
    </location>
</feature>